<dbReference type="Proteomes" id="UP000001208">
    <property type="component" value="Chromosome"/>
</dbReference>
<reference evidence="4 5" key="1">
    <citation type="submission" date="2008-06" db="EMBL/GenBank/DDBJ databases">
        <title>Complete sequence of Chloroherpeton thalassium ATCC 35110.</title>
        <authorList>
            <consortium name="US DOE Joint Genome Institute"/>
            <person name="Lucas S."/>
            <person name="Copeland A."/>
            <person name="Lapidus A."/>
            <person name="Glavina del Rio T."/>
            <person name="Dalin E."/>
            <person name="Tice H."/>
            <person name="Bruce D."/>
            <person name="Goodwin L."/>
            <person name="Pitluck S."/>
            <person name="Schmutz J."/>
            <person name="Larimer F."/>
            <person name="Land M."/>
            <person name="Hauser L."/>
            <person name="Kyrpides N."/>
            <person name="Mikhailova N."/>
            <person name="Liu Z."/>
            <person name="Li T."/>
            <person name="Zhao F."/>
            <person name="Overmann J."/>
            <person name="Bryant D.A."/>
            <person name="Richardson P."/>
        </authorList>
    </citation>
    <scope>NUCLEOTIDE SEQUENCE [LARGE SCALE GENOMIC DNA]</scope>
    <source>
        <strain evidence="5">ATCC 35110 / GB-78</strain>
    </source>
</reference>
<gene>
    <name evidence="4" type="ordered locus">Ctha_0471</name>
</gene>
<dbReference type="OrthoDB" id="9790442at2"/>
<evidence type="ECO:0000256" key="1">
    <source>
        <dbReference type="ARBA" id="ARBA00022553"/>
    </source>
</evidence>
<dbReference type="STRING" id="517418.Ctha_0471"/>
<dbReference type="InterPro" id="IPR050595">
    <property type="entry name" value="Bact_response_regulator"/>
</dbReference>
<dbReference type="RefSeq" id="WP_012499026.1">
    <property type="nucleotide sequence ID" value="NC_011026.1"/>
</dbReference>
<evidence type="ECO:0000256" key="2">
    <source>
        <dbReference type="PROSITE-ProRule" id="PRU00169"/>
    </source>
</evidence>
<sequence>MIRKVLLVDDDADIHLFMQAVLHTEWIVAHSVYSAKEALKEFQSREFDLIISDISMPEMNGYEMVQELGKSNFKVPPVLILSSLANTNLIMKCLAAGVADYIIKPAEPERIRKTVYGLLLLDKNGQPISQRSLSSYMGEMTMMKSTGKLLLDDGKHTGEMRYENGKLKEIKFGPLTGLNALEAAKQSKFLQVTFIEGDFIIGSS</sequence>
<dbReference type="SMART" id="SM00448">
    <property type="entry name" value="REC"/>
    <property type="match status" value="1"/>
</dbReference>
<accession>B3QUN6</accession>
<dbReference type="PROSITE" id="PS50110">
    <property type="entry name" value="RESPONSE_REGULATORY"/>
    <property type="match status" value="1"/>
</dbReference>
<name>B3QUN6_CHLT3</name>
<dbReference type="KEGG" id="cts:Ctha_0471"/>
<dbReference type="InterPro" id="IPR011006">
    <property type="entry name" value="CheY-like_superfamily"/>
</dbReference>
<dbReference type="AlphaFoldDB" id="B3QUN6"/>
<evidence type="ECO:0000259" key="3">
    <source>
        <dbReference type="PROSITE" id="PS50110"/>
    </source>
</evidence>
<dbReference type="EMBL" id="CP001100">
    <property type="protein sequence ID" value="ACF12942.1"/>
    <property type="molecule type" value="Genomic_DNA"/>
</dbReference>
<dbReference type="SUPFAM" id="SSF52172">
    <property type="entry name" value="CheY-like"/>
    <property type="match status" value="1"/>
</dbReference>
<dbReference type="PANTHER" id="PTHR44591">
    <property type="entry name" value="STRESS RESPONSE REGULATOR PROTEIN 1"/>
    <property type="match status" value="1"/>
</dbReference>
<protein>
    <submittedName>
        <fullName evidence="4">Response regulator receiver protein</fullName>
    </submittedName>
</protein>
<keyword evidence="5" id="KW-1185">Reference proteome</keyword>
<dbReference type="Gene3D" id="3.40.50.2300">
    <property type="match status" value="1"/>
</dbReference>
<dbReference type="eggNOG" id="COG0745">
    <property type="taxonomic scope" value="Bacteria"/>
</dbReference>
<dbReference type="InterPro" id="IPR001789">
    <property type="entry name" value="Sig_transdc_resp-reg_receiver"/>
</dbReference>
<dbReference type="HOGENOM" id="CLU_1341281_0_0_10"/>
<dbReference type="GO" id="GO:0000160">
    <property type="term" value="P:phosphorelay signal transduction system"/>
    <property type="evidence" value="ECO:0007669"/>
    <property type="project" value="InterPro"/>
</dbReference>
<evidence type="ECO:0000313" key="4">
    <source>
        <dbReference type="EMBL" id="ACF12942.1"/>
    </source>
</evidence>
<keyword evidence="1 2" id="KW-0597">Phosphoprotein</keyword>
<dbReference type="Pfam" id="PF00072">
    <property type="entry name" value="Response_reg"/>
    <property type="match status" value="1"/>
</dbReference>
<proteinExistence type="predicted"/>
<evidence type="ECO:0000313" key="5">
    <source>
        <dbReference type="Proteomes" id="UP000001208"/>
    </source>
</evidence>
<feature type="modified residue" description="4-aspartylphosphate" evidence="2">
    <location>
        <position position="53"/>
    </location>
</feature>
<dbReference type="PANTHER" id="PTHR44591:SF3">
    <property type="entry name" value="RESPONSE REGULATORY DOMAIN-CONTAINING PROTEIN"/>
    <property type="match status" value="1"/>
</dbReference>
<feature type="domain" description="Response regulatory" evidence="3">
    <location>
        <begin position="4"/>
        <end position="119"/>
    </location>
</feature>
<organism evidence="4 5">
    <name type="scientific">Chloroherpeton thalassium (strain ATCC 35110 / GB-78)</name>
    <dbReference type="NCBI Taxonomy" id="517418"/>
    <lineage>
        <taxon>Bacteria</taxon>
        <taxon>Pseudomonadati</taxon>
        <taxon>Chlorobiota</taxon>
        <taxon>Chlorobiia</taxon>
        <taxon>Chlorobiales</taxon>
        <taxon>Chloroherpetonaceae</taxon>
        <taxon>Chloroherpeton</taxon>
    </lineage>
</organism>
<dbReference type="CDD" id="cd00156">
    <property type="entry name" value="REC"/>
    <property type="match status" value="1"/>
</dbReference>